<evidence type="ECO:0000256" key="2">
    <source>
        <dbReference type="NCBIfam" id="TIGR02864"/>
    </source>
</evidence>
<feature type="compositionally biased region" description="Basic and acidic residues" evidence="3">
    <location>
        <begin position="24"/>
        <end position="42"/>
    </location>
</feature>
<comment type="caution">
    <text evidence="4">The sequence shown here is derived from an EMBL/GenBank/DDBJ whole genome shotgun (WGS) entry which is preliminary data.</text>
</comment>
<evidence type="ECO:0000256" key="3">
    <source>
        <dbReference type="SAM" id="MobiDB-lite"/>
    </source>
</evidence>
<organism evidence="4 5">
    <name type="scientific">Oceanobacillus bengalensis</name>
    <dbReference type="NCBI Taxonomy" id="1435466"/>
    <lineage>
        <taxon>Bacteria</taxon>
        <taxon>Bacillati</taxon>
        <taxon>Bacillota</taxon>
        <taxon>Bacilli</taxon>
        <taxon>Bacillales</taxon>
        <taxon>Bacillaceae</taxon>
        <taxon>Oceanobacillus</taxon>
    </lineage>
</organism>
<keyword evidence="5" id="KW-1185">Reference proteome</keyword>
<evidence type="ECO:0000313" key="5">
    <source>
        <dbReference type="Proteomes" id="UP000281813"/>
    </source>
</evidence>
<dbReference type="GO" id="GO:0030436">
    <property type="term" value="P:asexual sporulation"/>
    <property type="evidence" value="ECO:0007669"/>
    <property type="project" value="UniProtKB-UniRule"/>
</dbReference>
<dbReference type="RefSeq" id="WP_121129506.1">
    <property type="nucleotide sequence ID" value="NZ_JBHUFK010000041.1"/>
</dbReference>
<dbReference type="Proteomes" id="UP000281813">
    <property type="component" value="Unassembled WGS sequence"/>
</dbReference>
<gene>
    <name evidence="4" type="primary">sspO</name>
    <name evidence="4" type="ORF">D8M05_05655</name>
</gene>
<keyword evidence="1" id="KW-0749">Sporulation</keyword>
<name>A0A494Z3P5_9BACI</name>
<dbReference type="GO" id="GO:0042601">
    <property type="term" value="C:endospore-forming forespore"/>
    <property type="evidence" value="ECO:0007669"/>
    <property type="project" value="InterPro"/>
</dbReference>
<accession>A0A494Z3P5</accession>
<dbReference type="AlphaFoldDB" id="A0A494Z3P5"/>
<evidence type="ECO:0000313" key="4">
    <source>
        <dbReference type="EMBL" id="RKQ17148.1"/>
    </source>
</evidence>
<proteinExistence type="predicted"/>
<protein>
    <recommendedName>
        <fullName evidence="2">Small acid-soluble spore protein O</fullName>
    </recommendedName>
</protein>
<dbReference type="InterPro" id="IPR012613">
    <property type="entry name" value="SASP_SspO"/>
</dbReference>
<reference evidence="4 5" key="1">
    <citation type="journal article" date="2015" name="Antonie Van Leeuwenhoek">
        <title>Oceanobacillus bengalensis sp. nov., a bacterium isolated from seawater of the Bay of Bengal.</title>
        <authorList>
            <person name="Yongchang O."/>
            <person name="Xiang W."/>
            <person name="Wang G."/>
        </authorList>
    </citation>
    <scope>NUCLEOTIDE SEQUENCE [LARGE SCALE GENOMIC DNA]</scope>
    <source>
        <strain evidence="4 5">MCCC 1K00260</strain>
    </source>
</reference>
<feature type="region of interest" description="Disordered" evidence="3">
    <location>
        <begin position="1"/>
        <end position="50"/>
    </location>
</feature>
<dbReference type="Pfam" id="PF08175">
    <property type="entry name" value="SspO"/>
    <property type="match status" value="1"/>
</dbReference>
<dbReference type="EMBL" id="RBZO01000006">
    <property type="protein sequence ID" value="RKQ17148.1"/>
    <property type="molecule type" value="Genomic_DNA"/>
</dbReference>
<sequence length="50" mass="5868">MSKNSKKKLNGMSDEQAVRGKLSKQFDHEFANEPLTPEEKYNNKKTKKRQ</sequence>
<dbReference type="NCBIfam" id="TIGR02864">
    <property type="entry name" value="spore_sspO"/>
    <property type="match status" value="1"/>
</dbReference>
<dbReference type="GO" id="GO:0030435">
    <property type="term" value="P:sporulation resulting in formation of a cellular spore"/>
    <property type="evidence" value="ECO:0007669"/>
    <property type="project" value="UniProtKB-KW"/>
</dbReference>
<dbReference type="OrthoDB" id="2940345at2"/>
<evidence type="ECO:0000256" key="1">
    <source>
        <dbReference type="ARBA" id="ARBA00022969"/>
    </source>
</evidence>